<dbReference type="PANTHER" id="PTHR38588">
    <property type="entry name" value="BLL0334 PROTEIN"/>
    <property type="match status" value="1"/>
</dbReference>
<keyword evidence="2" id="KW-1133">Transmembrane helix</keyword>
<evidence type="ECO:0000256" key="1">
    <source>
        <dbReference type="SAM" id="MobiDB-lite"/>
    </source>
</evidence>
<feature type="region of interest" description="Disordered" evidence="1">
    <location>
        <begin position="152"/>
        <end position="177"/>
    </location>
</feature>
<dbReference type="Pfam" id="PF06240">
    <property type="entry name" value="COXG"/>
    <property type="match status" value="1"/>
</dbReference>
<dbReference type="Proteomes" id="UP000295680">
    <property type="component" value="Unassembled WGS sequence"/>
</dbReference>
<keyword evidence="2" id="KW-0812">Transmembrane</keyword>
<dbReference type="InterPro" id="IPR010419">
    <property type="entry name" value="CO_DH_gsu"/>
</dbReference>
<reference evidence="3 4" key="1">
    <citation type="submission" date="2019-03" db="EMBL/GenBank/DDBJ databases">
        <title>Genomic Encyclopedia of Type Strains, Phase IV (KMG-IV): sequencing the most valuable type-strain genomes for metagenomic binning, comparative biology and taxonomic classification.</title>
        <authorList>
            <person name="Goeker M."/>
        </authorList>
    </citation>
    <scope>NUCLEOTIDE SEQUENCE [LARGE SCALE GENOMIC DNA]</scope>
    <source>
        <strain evidence="3 4">DSM 45934</strain>
    </source>
</reference>
<gene>
    <name evidence="3" type="ORF">EV192_105164</name>
</gene>
<proteinExistence type="predicted"/>
<evidence type="ECO:0000313" key="3">
    <source>
        <dbReference type="EMBL" id="TCO58099.1"/>
    </source>
</evidence>
<accession>A0A4R2JN53</accession>
<comment type="caution">
    <text evidence="3">The sequence shown here is derived from an EMBL/GenBank/DDBJ whole genome shotgun (WGS) entry which is preliminary data.</text>
</comment>
<evidence type="ECO:0000256" key="2">
    <source>
        <dbReference type="SAM" id="Phobius"/>
    </source>
</evidence>
<dbReference type="PANTHER" id="PTHR38588:SF1">
    <property type="entry name" value="BLL0334 PROTEIN"/>
    <property type="match status" value="1"/>
</dbReference>
<dbReference type="CDD" id="cd07823">
    <property type="entry name" value="SRPBCC_5"/>
    <property type="match status" value="1"/>
</dbReference>
<organism evidence="3 4">
    <name type="scientific">Actinocrispum wychmicini</name>
    <dbReference type="NCBI Taxonomy" id="1213861"/>
    <lineage>
        <taxon>Bacteria</taxon>
        <taxon>Bacillati</taxon>
        <taxon>Actinomycetota</taxon>
        <taxon>Actinomycetes</taxon>
        <taxon>Pseudonocardiales</taxon>
        <taxon>Pseudonocardiaceae</taxon>
        <taxon>Actinocrispum</taxon>
    </lineage>
</organism>
<dbReference type="AlphaFoldDB" id="A0A4R2JN53"/>
<keyword evidence="4" id="KW-1185">Reference proteome</keyword>
<dbReference type="SUPFAM" id="SSF55961">
    <property type="entry name" value="Bet v1-like"/>
    <property type="match status" value="1"/>
</dbReference>
<dbReference type="InterPro" id="IPR023393">
    <property type="entry name" value="START-like_dom_sf"/>
</dbReference>
<keyword evidence="2" id="KW-0472">Membrane</keyword>
<evidence type="ECO:0000313" key="4">
    <source>
        <dbReference type="Proteomes" id="UP000295680"/>
    </source>
</evidence>
<sequence length="218" mass="22667">MPVRLEHQFTVNAPVDVVWQALLDPERVAPCMPGATLTSVSGTEFTGTVKVKLGPISLQYKGSGSFVSTDPDSRELRINASGKDARGNGTAAADVAVTLSEKDGVTTGDVVTDLAITGRPAQFGRGLIGEVGGKILATFAGNLAAVVETTGEPVNEPADDPPPEPAAQPVRPVRPPGPPVADEIDLLAYAGSPVVKRVVPLIVLGLLVLIVLARRRRK</sequence>
<dbReference type="Gene3D" id="3.30.530.20">
    <property type="match status" value="1"/>
</dbReference>
<dbReference type="EMBL" id="SLWS01000005">
    <property type="protein sequence ID" value="TCO58099.1"/>
    <property type="molecule type" value="Genomic_DNA"/>
</dbReference>
<feature type="transmembrane region" description="Helical" evidence="2">
    <location>
        <begin position="194"/>
        <end position="213"/>
    </location>
</feature>
<protein>
    <submittedName>
        <fullName evidence="3">Carbon monoxide dehydrogenase subunit G</fullName>
    </submittedName>
</protein>
<name>A0A4R2JN53_9PSEU</name>